<evidence type="ECO:0000259" key="8">
    <source>
        <dbReference type="Pfam" id="PF00728"/>
    </source>
</evidence>
<evidence type="ECO:0000256" key="3">
    <source>
        <dbReference type="ARBA" id="ARBA00012663"/>
    </source>
</evidence>
<feature type="chain" id="PRO_5020231050" description="beta-N-acetylhexosaminidase" evidence="7">
    <location>
        <begin position="20"/>
        <end position="856"/>
    </location>
</feature>
<gene>
    <name evidence="11" type="ORF">FC093_04965</name>
</gene>
<dbReference type="SUPFAM" id="SSF52266">
    <property type="entry name" value="SGNH hydrolase"/>
    <property type="match status" value="1"/>
</dbReference>
<dbReference type="GO" id="GO:0005975">
    <property type="term" value="P:carbohydrate metabolic process"/>
    <property type="evidence" value="ECO:0007669"/>
    <property type="project" value="InterPro"/>
</dbReference>
<dbReference type="InterPro" id="IPR013830">
    <property type="entry name" value="SGNH_hydro"/>
</dbReference>
<dbReference type="EC" id="3.2.1.52" evidence="3"/>
<dbReference type="InterPro" id="IPR015883">
    <property type="entry name" value="Glyco_hydro_20_cat"/>
</dbReference>
<dbReference type="InterPro" id="IPR025705">
    <property type="entry name" value="Beta_hexosaminidase_sua/sub"/>
</dbReference>
<dbReference type="Gene3D" id="3.20.20.80">
    <property type="entry name" value="Glycosidases"/>
    <property type="match status" value="1"/>
</dbReference>
<reference evidence="11 12" key="1">
    <citation type="submission" date="2019-05" db="EMBL/GenBank/DDBJ databases">
        <title>Panacibacter sp. strain 17mud1-8 Genome sequencing and assembly.</title>
        <authorList>
            <person name="Chhetri G."/>
        </authorList>
    </citation>
    <scope>NUCLEOTIDE SEQUENCE [LARGE SCALE GENOMIC DNA]</scope>
    <source>
        <strain evidence="11 12">17mud1-8</strain>
    </source>
</reference>
<keyword evidence="12" id="KW-1185">Reference proteome</keyword>
<dbReference type="InterPro" id="IPR029018">
    <property type="entry name" value="Hex-like_dom2"/>
</dbReference>
<dbReference type="Gene3D" id="3.40.50.1110">
    <property type="entry name" value="SGNH hydrolase"/>
    <property type="match status" value="1"/>
</dbReference>
<organism evidence="11 12">
    <name type="scientific">Ilyomonas limi</name>
    <dbReference type="NCBI Taxonomy" id="2575867"/>
    <lineage>
        <taxon>Bacteria</taxon>
        <taxon>Pseudomonadati</taxon>
        <taxon>Bacteroidota</taxon>
        <taxon>Chitinophagia</taxon>
        <taxon>Chitinophagales</taxon>
        <taxon>Chitinophagaceae</taxon>
        <taxon>Ilyomonas</taxon>
    </lineage>
</organism>
<evidence type="ECO:0000256" key="5">
    <source>
        <dbReference type="ARBA" id="ARBA00023295"/>
    </source>
</evidence>
<dbReference type="GO" id="GO:0030203">
    <property type="term" value="P:glycosaminoglycan metabolic process"/>
    <property type="evidence" value="ECO:0007669"/>
    <property type="project" value="TreeGrafter"/>
</dbReference>
<dbReference type="Pfam" id="PF13472">
    <property type="entry name" value="Lipase_GDSL_2"/>
    <property type="match status" value="1"/>
</dbReference>
<dbReference type="Gene3D" id="3.30.379.10">
    <property type="entry name" value="Chitobiase/beta-hexosaminidase domain 2-like"/>
    <property type="match status" value="1"/>
</dbReference>
<feature type="domain" description="Glycoside hydrolase family 20 catalytic" evidence="8">
    <location>
        <begin position="357"/>
        <end position="465"/>
    </location>
</feature>
<dbReference type="OrthoDB" id="726159at2"/>
<evidence type="ECO:0000256" key="4">
    <source>
        <dbReference type="ARBA" id="ARBA00022801"/>
    </source>
</evidence>
<protein>
    <recommendedName>
        <fullName evidence="3">beta-N-acetylhexosaminidase</fullName>
        <ecNumber evidence="3">3.2.1.52</ecNumber>
    </recommendedName>
</protein>
<feature type="domain" description="SGNH hydrolase-type esterase" evidence="10">
    <location>
        <begin position="54"/>
        <end position="213"/>
    </location>
</feature>
<dbReference type="SUPFAM" id="SSF51445">
    <property type="entry name" value="(Trans)glycosidases"/>
    <property type="match status" value="1"/>
</dbReference>
<proteinExistence type="inferred from homology"/>
<feature type="active site" description="Proton donor" evidence="6">
    <location>
        <position position="496"/>
    </location>
</feature>
<dbReference type="Pfam" id="PF02838">
    <property type="entry name" value="Glyco_hydro_20b"/>
    <property type="match status" value="1"/>
</dbReference>
<dbReference type="Pfam" id="PF00728">
    <property type="entry name" value="Glyco_hydro_20"/>
    <property type="match status" value="1"/>
</dbReference>
<feature type="signal peptide" evidence="7">
    <location>
        <begin position="1"/>
        <end position="19"/>
    </location>
</feature>
<dbReference type="InterPro" id="IPR015882">
    <property type="entry name" value="HEX_bac_N"/>
</dbReference>
<dbReference type="GO" id="GO:0016788">
    <property type="term" value="F:hydrolase activity, acting on ester bonds"/>
    <property type="evidence" value="ECO:0007669"/>
    <property type="project" value="UniProtKB-ARBA"/>
</dbReference>
<dbReference type="AlphaFoldDB" id="A0A4U3L930"/>
<keyword evidence="7" id="KW-0732">Signal</keyword>
<sequence length="856" mass="97637">MRITGCVWMFYVCIKSVFAQVVLPQYPDSIFSTYYHQRWSHFNTLPQTKGDIIFLGNSITDGAEWSELFQDNHIKNRGISGDFTAGVLHRLNEVAERKPDKVFLLIGVNDLARKISTDSILKNLFLIADFIYQETPATQLFIQSILPVNDAFRSFTMHTNKGDSIRLINKALQQQAALHHYTYIELNKAFSDKEGKLNKAFTNDGLHLKGEGHILWKHLVYPYVYDLQPKPALIPLPQQLTYDSGYFSLIACKTIVIEQDSLRKEALFLQQSLLNKGLSATITTKADTSQPFIQIKISKVDAPMLPEEAYRLQVTEKKVTMEANTLHGIFNAVQTFNQLARDGVLIDACNITDYPAFAWRGYMVDVGRNYQSVDLLKQQIDAMAAYKLNVFHFHPTEDIAWRLAVKQYPQLTTPENMERNKGLFYTEDDMQTLIRYCKDRYITFVPEIDMPGHSAAFTRAMKTNMQSDSGLRIMKDILKSFCNTYNIDYLHIGGDEVKITNPQFLPDIIAYIEKLGKKTIGWMPGGNLATQTIRQLWQGNTPILKKNGLQYIDSRHLYLNHMDPLESVVTIFNRRIGNETAGNNTILGGEICVWPDRAVANEEAILKQNPVYPAMLAFAERAWRGGGNEGWVANIGKPGEPMTLAFTEFENLLLDHKQEYFKGKPFPYVKQTNTIWNFYGPYSNNGDLAKQFLPETTSFNFNNNMPAFKAVGGTVILRHWWAPMIKGLIDKPAENTTWYAETKLWSEQDIIHTFWIGFNNLSRSPATNSPESGTWNNLHSSIWVNGKIISPPAWKHAGMKGNAEMPLADEGYEYRQPTAIYLHKGWNTVLVKLPVGSFAADWQNPVKWMFTFVQVN</sequence>
<dbReference type="EMBL" id="SZQL01000002">
    <property type="protein sequence ID" value="TKK71029.1"/>
    <property type="molecule type" value="Genomic_DNA"/>
</dbReference>
<keyword evidence="4" id="KW-0378">Hydrolase</keyword>
<comment type="caution">
    <text evidence="11">The sequence shown here is derived from an EMBL/GenBank/DDBJ whole genome shotgun (WGS) entry which is preliminary data.</text>
</comment>
<dbReference type="PANTHER" id="PTHR22600">
    <property type="entry name" value="BETA-HEXOSAMINIDASE"/>
    <property type="match status" value="1"/>
</dbReference>
<evidence type="ECO:0000259" key="9">
    <source>
        <dbReference type="Pfam" id="PF02838"/>
    </source>
</evidence>
<dbReference type="Proteomes" id="UP000305848">
    <property type="component" value="Unassembled WGS sequence"/>
</dbReference>
<comment type="catalytic activity">
    <reaction evidence="1">
        <text>Hydrolysis of terminal non-reducing N-acetyl-D-hexosamine residues in N-acetyl-beta-D-hexosaminides.</text>
        <dbReference type="EC" id="3.2.1.52"/>
    </reaction>
</comment>
<evidence type="ECO:0000256" key="1">
    <source>
        <dbReference type="ARBA" id="ARBA00001231"/>
    </source>
</evidence>
<dbReference type="PANTHER" id="PTHR22600:SF57">
    <property type="entry name" value="BETA-N-ACETYLHEXOSAMINIDASE"/>
    <property type="match status" value="1"/>
</dbReference>
<comment type="similarity">
    <text evidence="2">Belongs to the glycosyl hydrolase 20 family.</text>
</comment>
<dbReference type="SUPFAM" id="SSF55545">
    <property type="entry name" value="beta-N-acetylhexosaminidase-like domain"/>
    <property type="match status" value="1"/>
</dbReference>
<evidence type="ECO:0000256" key="2">
    <source>
        <dbReference type="ARBA" id="ARBA00006285"/>
    </source>
</evidence>
<evidence type="ECO:0000256" key="7">
    <source>
        <dbReference type="SAM" id="SignalP"/>
    </source>
</evidence>
<dbReference type="GO" id="GO:0016020">
    <property type="term" value="C:membrane"/>
    <property type="evidence" value="ECO:0007669"/>
    <property type="project" value="TreeGrafter"/>
</dbReference>
<dbReference type="PRINTS" id="PR00738">
    <property type="entry name" value="GLHYDRLASE20"/>
</dbReference>
<dbReference type="InterPro" id="IPR017853">
    <property type="entry name" value="GH"/>
</dbReference>
<evidence type="ECO:0000313" key="12">
    <source>
        <dbReference type="Proteomes" id="UP000305848"/>
    </source>
</evidence>
<dbReference type="GO" id="GO:0004563">
    <property type="term" value="F:beta-N-acetylhexosaminidase activity"/>
    <property type="evidence" value="ECO:0007669"/>
    <property type="project" value="UniProtKB-EC"/>
</dbReference>
<evidence type="ECO:0000259" key="10">
    <source>
        <dbReference type="Pfam" id="PF13472"/>
    </source>
</evidence>
<keyword evidence="5" id="KW-0326">Glycosidase</keyword>
<feature type="domain" description="Beta-hexosaminidase bacterial type N-terminal" evidence="9">
    <location>
        <begin position="230"/>
        <end position="354"/>
    </location>
</feature>
<evidence type="ECO:0000256" key="6">
    <source>
        <dbReference type="PIRSR" id="PIRSR625705-1"/>
    </source>
</evidence>
<accession>A0A4U3L930</accession>
<dbReference type="InterPro" id="IPR036514">
    <property type="entry name" value="SGNH_hydro_sf"/>
</dbReference>
<name>A0A4U3L930_9BACT</name>
<dbReference type="RefSeq" id="WP_137260628.1">
    <property type="nucleotide sequence ID" value="NZ_SZQL01000002.1"/>
</dbReference>
<evidence type="ECO:0000313" key="11">
    <source>
        <dbReference type="EMBL" id="TKK71029.1"/>
    </source>
</evidence>